<dbReference type="GO" id="GO:0000160">
    <property type="term" value="P:phosphorelay signal transduction system"/>
    <property type="evidence" value="ECO:0007669"/>
    <property type="project" value="InterPro"/>
</dbReference>
<dbReference type="Proteomes" id="UP000615234">
    <property type="component" value="Unassembled WGS sequence"/>
</dbReference>
<dbReference type="SUPFAM" id="SSF52172">
    <property type="entry name" value="CheY-like"/>
    <property type="match status" value="1"/>
</dbReference>
<dbReference type="InterPro" id="IPR050595">
    <property type="entry name" value="Bact_response_regulator"/>
</dbReference>
<dbReference type="SMART" id="SM00448">
    <property type="entry name" value="REC"/>
    <property type="match status" value="1"/>
</dbReference>
<evidence type="ECO:0000256" key="1">
    <source>
        <dbReference type="ARBA" id="ARBA00018672"/>
    </source>
</evidence>
<reference evidence="6 7" key="1">
    <citation type="submission" date="2020-08" db="EMBL/GenBank/DDBJ databases">
        <title>Genome public.</title>
        <authorList>
            <person name="Liu C."/>
            <person name="Sun Q."/>
        </authorList>
    </citation>
    <scope>NUCLEOTIDE SEQUENCE [LARGE SCALE GENOMIC DNA]</scope>
    <source>
        <strain evidence="6 7">NSJ-10</strain>
    </source>
</reference>
<name>A0A8I0AHZ9_9FIRM</name>
<feature type="modified residue" description="4-aspartylphosphate" evidence="4">
    <location>
        <position position="52"/>
    </location>
</feature>
<dbReference type="AlphaFoldDB" id="A0A8I0AHZ9"/>
<evidence type="ECO:0000256" key="4">
    <source>
        <dbReference type="PROSITE-ProRule" id="PRU00169"/>
    </source>
</evidence>
<dbReference type="InterPro" id="IPR011006">
    <property type="entry name" value="CheY-like_superfamily"/>
</dbReference>
<evidence type="ECO:0000256" key="2">
    <source>
        <dbReference type="ARBA" id="ARBA00022553"/>
    </source>
</evidence>
<comment type="caution">
    <text evidence="6">The sequence shown here is derived from an EMBL/GenBank/DDBJ whole genome shotgun (WGS) entry which is preliminary data.</text>
</comment>
<sequence>MKRTVLVIDDDKMILDMIQGILENKFEVSAVNDGQKAFRVLERIHPDVILLDLKMPGMDGYDVISRLKVNQEYKSIPVIFLTAVTDEYSETKCFEAGAEDYICKPFTANALTARLERVLNIHECVRI</sequence>
<evidence type="ECO:0000313" key="7">
    <source>
        <dbReference type="Proteomes" id="UP000615234"/>
    </source>
</evidence>
<dbReference type="Gene3D" id="3.40.50.2300">
    <property type="match status" value="1"/>
</dbReference>
<gene>
    <name evidence="6" type="ORF">H8S09_00030</name>
</gene>
<dbReference type="EMBL" id="JACOOX010000001">
    <property type="protein sequence ID" value="MBC5661291.1"/>
    <property type="molecule type" value="Genomic_DNA"/>
</dbReference>
<evidence type="ECO:0000259" key="5">
    <source>
        <dbReference type="PROSITE" id="PS50110"/>
    </source>
</evidence>
<keyword evidence="2 4" id="KW-0597">Phosphoprotein</keyword>
<proteinExistence type="predicted"/>
<feature type="domain" description="Response regulatory" evidence="5">
    <location>
        <begin position="4"/>
        <end position="119"/>
    </location>
</feature>
<dbReference type="PANTHER" id="PTHR44591:SF3">
    <property type="entry name" value="RESPONSE REGULATORY DOMAIN-CONTAINING PROTEIN"/>
    <property type="match status" value="1"/>
</dbReference>
<evidence type="ECO:0000313" key="6">
    <source>
        <dbReference type="EMBL" id="MBC5661291.1"/>
    </source>
</evidence>
<organism evidence="6 7">
    <name type="scientific">Coprococcus hominis</name>
    <name type="common">ex Liu et al. 2022</name>
    <dbReference type="NCBI Taxonomy" id="2763039"/>
    <lineage>
        <taxon>Bacteria</taxon>
        <taxon>Bacillati</taxon>
        <taxon>Bacillota</taxon>
        <taxon>Clostridia</taxon>
        <taxon>Lachnospirales</taxon>
        <taxon>Lachnospiraceae</taxon>
        <taxon>Coprococcus</taxon>
    </lineage>
</organism>
<protein>
    <recommendedName>
        <fullName evidence="1">Stage 0 sporulation protein A homolog</fullName>
    </recommendedName>
</protein>
<dbReference type="InterPro" id="IPR001789">
    <property type="entry name" value="Sig_transdc_resp-reg_receiver"/>
</dbReference>
<dbReference type="PROSITE" id="PS50110">
    <property type="entry name" value="RESPONSE_REGULATORY"/>
    <property type="match status" value="1"/>
</dbReference>
<accession>A0A8I0AHZ9</accession>
<dbReference type="Pfam" id="PF00072">
    <property type="entry name" value="Response_reg"/>
    <property type="match status" value="1"/>
</dbReference>
<comment type="function">
    <text evidence="3">May play the central regulatory role in sporulation. It may be an element of the effector pathway responsible for the activation of sporulation genes in response to nutritional stress. Spo0A may act in concert with spo0H (a sigma factor) to control the expression of some genes that are critical to the sporulation process.</text>
</comment>
<keyword evidence="7" id="KW-1185">Reference proteome</keyword>
<dbReference type="PANTHER" id="PTHR44591">
    <property type="entry name" value="STRESS RESPONSE REGULATOR PROTEIN 1"/>
    <property type="match status" value="1"/>
</dbReference>
<dbReference type="RefSeq" id="WP_117808121.1">
    <property type="nucleotide sequence ID" value="NZ_JACOOX010000001.1"/>
</dbReference>
<evidence type="ECO:0000256" key="3">
    <source>
        <dbReference type="ARBA" id="ARBA00024867"/>
    </source>
</evidence>